<reference evidence="1 2" key="1">
    <citation type="submission" date="2022-11" db="EMBL/GenBank/DDBJ databases">
        <title>Minimal conservation of predation-associated metabolite biosynthetic gene clusters underscores biosynthetic potential of Myxococcota including descriptions for ten novel species: Archangium lansinium sp. nov., Myxococcus landrumus sp. nov., Nannocystis bai.</title>
        <authorList>
            <person name="Ahearne A."/>
            <person name="Stevens C."/>
            <person name="Dowd S."/>
        </authorList>
    </citation>
    <scope>NUCLEOTIDE SEQUENCE [LARGE SCALE GENOMIC DNA]</scope>
    <source>
        <strain evidence="1 2">BB15-2</strain>
    </source>
</reference>
<proteinExistence type="predicted"/>
<sequence>MVQIGEPVGVSGASSPPPDWAAEVIEVSFNSGIAAARDKAAIRAPHWSIGEDLSDLWKLTQSLRLPEAPYSKKAAVYLVEGAGGPREVEVKVRVSKCVNISGMGKLVGSLGLIVIEGECPLAVGQHTVKAQIRELPEAIAHLRGLLQWGMEADKFGCWALNASLVELFFILARPIAAYTPGVWVEALRLVCLRGPVLGFKPDEEARVVANITRYCHSDHEMKYDTLGGDASFDVAGDGGAFNLSNYLARATSTLNCYDQAGAVQALAGAVGVVVSWIYLAPFGCIHTTDLVGVGRCNNPFFAFIGSEPVVAPDDPQRTAFGNHAFVEHGKIHDACAGPHIGTESRPQYVATTIDAVATREQGYDPGTAADMEICPGVTSIV</sequence>
<dbReference type="EMBL" id="JAQNDL010000001">
    <property type="protein sequence ID" value="MDC0717874.1"/>
    <property type="molecule type" value="Genomic_DNA"/>
</dbReference>
<gene>
    <name evidence="1" type="ORF">POL25_13290</name>
</gene>
<organism evidence="1 2">
    <name type="scientific">Nannocystis bainbridge</name>
    <dbReference type="NCBI Taxonomy" id="2995303"/>
    <lineage>
        <taxon>Bacteria</taxon>
        <taxon>Pseudomonadati</taxon>
        <taxon>Myxococcota</taxon>
        <taxon>Polyangia</taxon>
        <taxon>Nannocystales</taxon>
        <taxon>Nannocystaceae</taxon>
        <taxon>Nannocystis</taxon>
    </lineage>
</organism>
<accession>A0ABT5DWA5</accession>
<dbReference type="Proteomes" id="UP001221686">
    <property type="component" value="Unassembled WGS sequence"/>
</dbReference>
<evidence type="ECO:0000313" key="1">
    <source>
        <dbReference type="EMBL" id="MDC0717874.1"/>
    </source>
</evidence>
<name>A0ABT5DWA5_9BACT</name>
<dbReference type="RefSeq" id="WP_272086355.1">
    <property type="nucleotide sequence ID" value="NZ_JAQNDL010000001.1"/>
</dbReference>
<evidence type="ECO:0000313" key="2">
    <source>
        <dbReference type="Proteomes" id="UP001221686"/>
    </source>
</evidence>
<protein>
    <submittedName>
        <fullName evidence="1">Uncharacterized protein</fullName>
    </submittedName>
</protein>
<comment type="caution">
    <text evidence="1">The sequence shown here is derived from an EMBL/GenBank/DDBJ whole genome shotgun (WGS) entry which is preliminary data.</text>
</comment>
<keyword evidence="2" id="KW-1185">Reference proteome</keyword>